<reference evidence="7" key="1">
    <citation type="journal article" date="2015" name="Nature">
        <title>Complex archaea that bridge the gap between prokaryotes and eukaryotes.</title>
        <authorList>
            <person name="Spang A."/>
            <person name="Saw J.H."/>
            <person name="Jorgensen S.L."/>
            <person name="Zaremba-Niedzwiedzka K."/>
            <person name="Martijn J."/>
            <person name="Lind A.E."/>
            <person name="van Eijk R."/>
            <person name="Schleper C."/>
            <person name="Guy L."/>
            <person name="Ettema T.J."/>
        </authorList>
    </citation>
    <scope>NUCLEOTIDE SEQUENCE</scope>
</reference>
<name>A0A0F9R960_9ZZZZ</name>
<keyword evidence="3" id="KW-0547">Nucleotide-binding</keyword>
<feature type="domain" description="ABC transporter" evidence="6">
    <location>
        <begin position="6"/>
        <end position="234"/>
    </location>
</feature>
<dbReference type="PROSITE" id="PS50893">
    <property type="entry name" value="ABC_TRANSPORTER_2"/>
    <property type="match status" value="1"/>
</dbReference>
<dbReference type="Gene3D" id="3.40.50.300">
    <property type="entry name" value="P-loop containing nucleotide triphosphate hydrolases"/>
    <property type="match status" value="1"/>
</dbReference>
<evidence type="ECO:0000256" key="3">
    <source>
        <dbReference type="ARBA" id="ARBA00022741"/>
    </source>
</evidence>
<comment type="similarity">
    <text evidence="1">Belongs to the ABC transporter superfamily.</text>
</comment>
<dbReference type="InterPro" id="IPR017871">
    <property type="entry name" value="ABC_transporter-like_CS"/>
</dbReference>
<dbReference type="Pfam" id="PF00005">
    <property type="entry name" value="ABC_tran"/>
    <property type="match status" value="1"/>
</dbReference>
<keyword evidence="5" id="KW-0029">Amino-acid transport</keyword>
<evidence type="ECO:0000256" key="1">
    <source>
        <dbReference type="ARBA" id="ARBA00005417"/>
    </source>
</evidence>
<protein>
    <recommendedName>
        <fullName evidence="6">ABC transporter domain-containing protein</fullName>
    </recommendedName>
</protein>
<dbReference type="InterPro" id="IPR003593">
    <property type="entry name" value="AAA+_ATPase"/>
</dbReference>
<evidence type="ECO:0000256" key="5">
    <source>
        <dbReference type="ARBA" id="ARBA00022970"/>
    </source>
</evidence>
<dbReference type="InterPro" id="IPR003439">
    <property type="entry name" value="ABC_transporter-like_ATP-bd"/>
</dbReference>
<evidence type="ECO:0000256" key="4">
    <source>
        <dbReference type="ARBA" id="ARBA00022840"/>
    </source>
</evidence>
<organism evidence="7">
    <name type="scientific">marine sediment metagenome</name>
    <dbReference type="NCBI Taxonomy" id="412755"/>
    <lineage>
        <taxon>unclassified sequences</taxon>
        <taxon>metagenomes</taxon>
        <taxon>ecological metagenomes</taxon>
    </lineage>
</organism>
<evidence type="ECO:0000259" key="6">
    <source>
        <dbReference type="PROSITE" id="PS50893"/>
    </source>
</evidence>
<dbReference type="PANTHER" id="PTHR43820:SF4">
    <property type="entry name" value="HIGH-AFFINITY BRANCHED-CHAIN AMINO ACID TRANSPORT ATP-BINDING PROTEIN LIVF"/>
    <property type="match status" value="1"/>
</dbReference>
<dbReference type="SUPFAM" id="SSF52540">
    <property type="entry name" value="P-loop containing nucleoside triphosphate hydrolases"/>
    <property type="match status" value="1"/>
</dbReference>
<sequence>MNDSLLYVENLSAKYGESQVVHDASFHVNQGEVVTLLGRNGAGKTTTLRAIMGVLQTRKGSIRFNGKEIISLSSDQIARCGIGYVPEERGIFSSLTVKENLMLPPVISDNPMTLDEIYSLFPNIRERLDSRGTHLSGGEQQMLAMARILRTGANFLLLDEPTEGLAPIIIDAIVDVIKMLKARGTTILLVEQNSRFASQVADRHYVFQEGSIVNEFTNQEVLDNPAQVERYLSIEVVQEEEGSHV</sequence>
<evidence type="ECO:0000313" key="7">
    <source>
        <dbReference type="EMBL" id="KKN13958.1"/>
    </source>
</evidence>
<dbReference type="PANTHER" id="PTHR43820">
    <property type="entry name" value="HIGH-AFFINITY BRANCHED-CHAIN AMINO ACID TRANSPORT ATP-BINDING PROTEIN LIVF"/>
    <property type="match status" value="1"/>
</dbReference>
<dbReference type="InterPro" id="IPR052156">
    <property type="entry name" value="BCAA_Transport_ATP-bd_LivF"/>
</dbReference>
<dbReference type="PROSITE" id="PS00211">
    <property type="entry name" value="ABC_TRANSPORTER_1"/>
    <property type="match status" value="1"/>
</dbReference>
<keyword evidence="4" id="KW-0067">ATP-binding</keyword>
<proteinExistence type="inferred from homology"/>
<accession>A0A0F9R960</accession>
<keyword evidence="2" id="KW-0813">Transport</keyword>
<dbReference type="CDD" id="cd03224">
    <property type="entry name" value="ABC_TM1139_LivF_branched"/>
    <property type="match status" value="1"/>
</dbReference>
<gene>
    <name evidence="7" type="ORF">LCGC14_1001060</name>
</gene>
<dbReference type="EMBL" id="LAZR01003867">
    <property type="protein sequence ID" value="KKN13958.1"/>
    <property type="molecule type" value="Genomic_DNA"/>
</dbReference>
<dbReference type="GO" id="GO:0005524">
    <property type="term" value="F:ATP binding"/>
    <property type="evidence" value="ECO:0007669"/>
    <property type="project" value="UniProtKB-KW"/>
</dbReference>
<evidence type="ECO:0000256" key="2">
    <source>
        <dbReference type="ARBA" id="ARBA00022448"/>
    </source>
</evidence>
<dbReference type="GO" id="GO:0015807">
    <property type="term" value="P:L-amino acid transport"/>
    <property type="evidence" value="ECO:0007669"/>
    <property type="project" value="TreeGrafter"/>
</dbReference>
<dbReference type="AlphaFoldDB" id="A0A0F9R960"/>
<dbReference type="InterPro" id="IPR027417">
    <property type="entry name" value="P-loop_NTPase"/>
</dbReference>
<dbReference type="GO" id="GO:0015658">
    <property type="term" value="F:branched-chain amino acid transmembrane transporter activity"/>
    <property type="evidence" value="ECO:0007669"/>
    <property type="project" value="TreeGrafter"/>
</dbReference>
<dbReference type="SMART" id="SM00382">
    <property type="entry name" value="AAA"/>
    <property type="match status" value="1"/>
</dbReference>
<comment type="caution">
    <text evidence="7">The sequence shown here is derived from an EMBL/GenBank/DDBJ whole genome shotgun (WGS) entry which is preliminary data.</text>
</comment>
<dbReference type="GO" id="GO:0016887">
    <property type="term" value="F:ATP hydrolysis activity"/>
    <property type="evidence" value="ECO:0007669"/>
    <property type="project" value="InterPro"/>
</dbReference>